<feature type="non-terminal residue" evidence="2">
    <location>
        <position position="1"/>
    </location>
</feature>
<dbReference type="InterPro" id="IPR032567">
    <property type="entry name" value="RTL1-rel"/>
</dbReference>
<sequence length="233" mass="26361">VIEYFATMQMVDSVALKETITLQGQLLGQNQQENIQVASYEDFIAQFKAIFNHPLEGKACGEMLTKLHQGNRSMSDYTHEFHTVAAGSGWNNAALLLTFRNGLNTEVLHELACWDDEFNLDHLIALAIRLDCFLREQRLCRANSTHLTCTTPVTRVYARQENTAEPMQCDSSRLIKEERRRCFQAGLCLYCESSGQIIRKCHIRPNRSASLSHRGGMDSKPLANIGIIPVKKM</sequence>
<dbReference type="InterPro" id="IPR005162">
    <property type="entry name" value="Retrotrans_gag_dom"/>
</dbReference>
<organism evidence="2 3">
    <name type="scientific">Electrophorus voltai</name>
    <dbReference type="NCBI Taxonomy" id="2609070"/>
    <lineage>
        <taxon>Eukaryota</taxon>
        <taxon>Metazoa</taxon>
        <taxon>Chordata</taxon>
        <taxon>Craniata</taxon>
        <taxon>Vertebrata</taxon>
        <taxon>Euteleostomi</taxon>
        <taxon>Actinopterygii</taxon>
        <taxon>Neopterygii</taxon>
        <taxon>Teleostei</taxon>
        <taxon>Ostariophysi</taxon>
        <taxon>Gymnotiformes</taxon>
        <taxon>Gymnotoidei</taxon>
        <taxon>Gymnotidae</taxon>
        <taxon>Electrophorus</taxon>
    </lineage>
</organism>
<dbReference type="PANTHER" id="PTHR15503:SF22">
    <property type="entry name" value="TRANSPOSON TY3-I GAG POLYPROTEIN"/>
    <property type="match status" value="1"/>
</dbReference>
<evidence type="ECO:0000259" key="1">
    <source>
        <dbReference type="Pfam" id="PF03732"/>
    </source>
</evidence>
<keyword evidence="3" id="KW-1185">Reference proteome</keyword>
<accession>A0AAD8Z9S9</accession>
<reference evidence="2" key="1">
    <citation type="submission" date="2023-03" db="EMBL/GenBank/DDBJ databases">
        <title>Electrophorus voltai genome.</title>
        <authorList>
            <person name="Bian C."/>
        </authorList>
    </citation>
    <scope>NUCLEOTIDE SEQUENCE</scope>
    <source>
        <strain evidence="2">CB-2022</strain>
        <tissue evidence="2">Muscle</tissue>
    </source>
</reference>
<dbReference type="AlphaFoldDB" id="A0AAD8Z9S9"/>
<name>A0AAD8Z9S9_9TELE</name>
<dbReference type="Proteomes" id="UP001239994">
    <property type="component" value="Unassembled WGS sequence"/>
</dbReference>
<gene>
    <name evidence="2" type="ORF">P4O66_010292</name>
</gene>
<dbReference type="Pfam" id="PF03732">
    <property type="entry name" value="Retrotrans_gag"/>
    <property type="match status" value="1"/>
</dbReference>
<feature type="domain" description="Retrotransposon gag" evidence="1">
    <location>
        <begin position="31"/>
        <end position="105"/>
    </location>
</feature>
<feature type="non-terminal residue" evidence="2">
    <location>
        <position position="233"/>
    </location>
</feature>
<dbReference type="EMBL" id="JAROKS010000016">
    <property type="protein sequence ID" value="KAK1795112.1"/>
    <property type="molecule type" value="Genomic_DNA"/>
</dbReference>
<proteinExistence type="predicted"/>
<evidence type="ECO:0000313" key="3">
    <source>
        <dbReference type="Proteomes" id="UP001239994"/>
    </source>
</evidence>
<evidence type="ECO:0000313" key="2">
    <source>
        <dbReference type="EMBL" id="KAK1795112.1"/>
    </source>
</evidence>
<comment type="caution">
    <text evidence="2">The sequence shown here is derived from an EMBL/GenBank/DDBJ whole genome shotgun (WGS) entry which is preliminary data.</text>
</comment>
<protein>
    <recommendedName>
        <fullName evidence="1">Retrotransposon gag domain-containing protein</fullName>
    </recommendedName>
</protein>
<dbReference type="PANTHER" id="PTHR15503">
    <property type="entry name" value="LDOC1 RELATED"/>
    <property type="match status" value="1"/>
</dbReference>